<sequence>MHIKEVSEKTGITADTIRYYERIHLIPPVHRNESGIRDFTQNDIDILEFVRYFKKAGVSVESLIDYIHLVEKGDATITARLDILKEERDSLEERVQGLQEAFDRLNHKIENYQNKVVPREQELFDPSKK</sequence>
<dbReference type="PANTHER" id="PTHR30204:SF98">
    <property type="entry name" value="HTH-TYPE TRANSCRIPTIONAL REGULATOR ADHR"/>
    <property type="match status" value="1"/>
</dbReference>
<name>G5KGW4_9STRE</name>
<proteinExistence type="predicted"/>
<feature type="coiled-coil region" evidence="2">
    <location>
        <begin position="74"/>
        <end position="115"/>
    </location>
</feature>
<dbReference type="Proteomes" id="UP000005388">
    <property type="component" value="Unassembled WGS sequence"/>
</dbReference>
<evidence type="ECO:0000256" key="1">
    <source>
        <dbReference type="ARBA" id="ARBA00023125"/>
    </source>
</evidence>
<keyword evidence="1" id="KW-0238">DNA-binding</keyword>
<dbReference type="EMBL" id="AEUZ02000001">
    <property type="protein sequence ID" value="EHJ57187.1"/>
    <property type="molecule type" value="Genomic_DNA"/>
</dbReference>
<keyword evidence="5" id="KW-1185">Reference proteome</keyword>
<dbReference type="InterPro" id="IPR009061">
    <property type="entry name" value="DNA-bd_dom_put_sf"/>
</dbReference>
<feature type="domain" description="HTH merR-type" evidence="3">
    <location>
        <begin position="1"/>
        <end position="69"/>
    </location>
</feature>
<dbReference type="SUPFAM" id="SSF46955">
    <property type="entry name" value="Putative DNA-binding domain"/>
    <property type="match status" value="1"/>
</dbReference>
<gene>
    <name evidence="4" type="primary">adhR</name>
    <name evidence="4" type="ORF">STRUR_1358</name>
</gene>
<dbReference type="Gene3D" id="1.10.1660.10">
    <property type="match status" value="1"/>
</dbReference>
<evidence type="ECO:0000313" key="4">
    <source>
        <dbReference type="EMBL" id="EHJ57187.1"/>
    </source>
</evidence>
<evidence type="ECO:0000313" key="5">
    <source>
        <dbReference type="Proteomes" id="UP000005388"/>
    </source>
</evidence>
<dbReference type="InterPro" id="IPR047057">
    <property type="entry name" value="MerR_fam"/>
</dbReference>
<dbReference type="PANTHER" id="PTHR30204">
    <property type="entry name" value="REDOX-CYCLING DRUG-SENSING TRANSCRIPTIONAL ACTIVATOR SOXR"/>
    <property type="match status" value="1"/>
</dbReference>
<evidence type="ECO:0000256" key="2">
    <source>
        <dbReference type="SAM" id="Coils"/>
    </source>
</evidence>
<dbReference type="eggNOG" id="COG0789">
    <property type="taxonomic scope" value="Bacteria"/>
</dbReference>
<organism evidence="4 5">
    <name type="scientific">Streptococcus urinalis 2285-97</name>
    <dbReference type="NCBI Taxonomy" id="764291"/>
    <lineage>
        <taxon>Bacteria</taxon>
        <taxon>Bacillati</taxon>
        <taxon>Bacillota</taxon>
        <taxon>Bacilli</taxon>
        <taxon>Lactobacillales</taxon>
        <taxon>Streptococcaceae</taxon>
        <taxon>Streptococcus</taxon>
    </lineage>
</organism>
<dbReference type="RefSeq" id="WP_006739909.1">
    <property type="nucleotide sequence ID" value="NZ_AEUZ02000001.1"/>
</dbReference>
<dbReference type="GO" id="GO:0003700">
    <property type="term" value="F:DNA-binding transcription factor activity"/>
    <property type="evidence" value="ECO:0007669"/>
    <property type="project" value="InterPro"/>
</dbReference>
<keyword evidence="2" id="KW-0175">Coiled coil</keyword>
<dbReference type="PROSITE" id="PS50937">
    <property type="entry name" value="HTH_MERR_2"/>
    <property type="match status" value="1"/>
</dbReference>
<comment type="caution">
    <text evidence="4">The sequence shown here is derived from an EMBL/GenBank/DDBJ whole genome shotgun (WGS) entry which is preliminary data.</text>
</comment>
<dbReference type="CDD" id="cd01109">
    <property type="entry name" value="HTH_YyaN"/>
    <property type="match status" value="1"/>
</dbReference>
<dbReference type="InterPro" id="IPR000551">
    <property type="entry name" value="MerR-type_HTH_dom"/>
</dbReference>
<evidence type="ECO:0000259" key="3">
    <source>
        <dbReference type="PROSITE" id="PS50937"/>
    </source>
</evidence>
<dbReference type="GO" id="GO:0003677">
    <property type="term" value="F:DNA binding"/>
    <property type="evidence" value="ECO:0007669"/>
    <property type="project" value="UniProtKB-KW"/>
</dbReference>
<dbReference type="STRING" id="764291.STRUR_1358"/>
<dbReference type="SMART" id="SM00422">
    <property type="entry name" value="HTH_MERR"/>
    <property type="match status" value="1"/>
</dbReference>
<protein>
    <submittedName>
        <fullName evidence="4">HTH-type transcriptional regulator AdhR</fullName>
    </submittedName>
</protein>
<dbReference type="AlphaFoldDB" id="G5KGW4"/>
<dbReference type="NCBIfam" id="NF041849">
    <property type="entry name" value="trans_regNmlR"/>
    <property type="match status" value="1"/>
</dbReference>
<reference evidence="4 5" key="1">
    <citation type="journal article" date="2014" name="Int. J. Syst. Evol. Microbiol.">
        <title>Phylogenomics and the dynamic genome evolution of the genus Streptococcus.</title>
        <authorList>
            <consortium name="The Broad Institute Genome Sequencing Platform"/>
            <person name="Richards V.P."/>
            <person name="Palmer S.R."/>
            <person name="Pavinski Bitar P.D."/>
            <person name="Qin X."/>
            <person name="Weinstock G.M."/>
            <person name="Highlander S.K."/>
            <person name="Town C.D."/>
            <person name="Burne R.A."/>
            <person name="Stanhope M.J."/>
        </authorList>
    </citation>
    <scope>NUCLEOTIDE SEQUENCE [LARGE SCALE GENOMIC DNA]</scope>
    <source>
        <strain evidence="4 5">2285-97</strain>
    </source>
</reference>
<dbReference type="Pfam" id="PF13411">
    <property type="entry name" value="MerR_1"/>
    <property type="match status" value="1"/>
</dbReference>
<accession>G5KGW4</accession>